<dbReference type="Pfam" id="PF01547">
    <property type="entry name" value="SBP_bac_1"/>
    <property type="match status" value="1"/>
</dbReference>
<dbReference type="EMBL" id="JACXJA010000019">
    <property type="protein sequence ID" value="MBD2863415.1"/>
    <property type="molecule type" value="Genomic_DNA"/>
</dbReference>
<evidence type="ECO:0000313" key="2">
    <source>
        <dbReference type="EMBL" id="MBD2863415.1"/>
    </source>
</evidence>
<dbReference type="SUPFAM" id="SSF53850">
    <property type="entry name" value="Periplasmic binding protein-like II"/>
    <property type="match status" value="1"/>
</dbReference>
<dbReference type="RefSeq" id="WP_190929045.1">
    <property type="nucleotide sequence ID" value="NZ_JACXJA010000019.1"/>
</dbReference>
<sequence length="502" mass="56930">MKKGYTSAGIIALCASLLAACGGKAAETPPATEGSGTPAEKSKNTFTLLMADHPNWPYNKDWPVWKWIEEKTGASFQVQLPSGALNDTINLNIASGNMPDVTYFSSRLDANKFGQQGALVNILEYKDSMPNLQAWMKKYPEITQSSLAANGAMYMLPNEGFGETNRSIWMYREDVFKKHGLAAPTNYDELITVAKKLKELYPGSYPFSFRSGSNLGILGFTAAQFGTHNTFFLDEKTGKARYGPTEDSFKKMIEFFHRMHKEGLMPPDWLTVNVQQWQNMVSNNQTFLILDFIGRLDLFNIPMRQTNPSFNLAYMTPPEGVPGFKVNPYTHVLESGLAISSRSPKIKQALATYDWFYSEEAKQLLSWGKEGEVYENGNKKLRAEYLDVTDVRKKTGLATNATYMWFDYDAHLVPATQEQRDAYTQARKHDSIYRVKPQYAEDELANVSLLQAAIDKHRNEQLTRFILGERSLDQWDQYVAEANKLGLDELMKITQKAYDRLR</sequence>
<name>A0A927C935_9BACL</name>
<dbReference type="Gene3D" id="3.40.190.10">
    <property type="entry name" value="Periplasmic binding protein-like II"/>
    <property type="match status" value="2"/>
</dbReference>
<evidence type="ECO:0000256" key="1">
    <source>
        <dbReference type="SAM" id="SignalP"/>
    </source>
</evidence>
<dbReference type="InterPro" id="IPR006059">
    <property type="entry name" value="SBP"/>
</dbReference>
<organism evidence="2 3">
    <name type="scientific">Paenibacillus oceani</name>
    <dbReference type="NCBI Taxonomy" id="2772510"/>
    <lineage>
        <taxon>Bacteria</taxon>
        <taxon>Bacillati</taxon>
        <taxon>Bacillota</taxon>
        <taxon>Bacilli</taxon>
        <taxon>Bacillales</taxon>
        <taxon>Paenibacillaceae</taxon>
        <taxon>Paenibacillus</taxon>
    </lineage>
</organism>
<comment type="caution">
    <text evidence="2">The sequence shown here is derived from an EMBL/GenBank/DDBJ whole genome shotgun (WGS) entry which is preliminary data.</text>
</comment>
<proteinExistence type="predicted"/>
<protein>
    <submittedName>
        <fullName evidence="2">Extracellular solute-binding protein</fullName>
    </submittedName>
</protein>
<feature type="chain" id="PRO_5037828846" evidence="1">
    <location>
        <begin position="26"/>
        <end position="502"/>
    </location>
</feature>
<dbReference type="PROSITE" id="PS51257">
    <property type="entry name" value="PROKAR_LIPOPROTEIN"/>
    <property type="match status" value="1"/>
</dbReference>
<keyword evidence="3" id="KW-1185">Reference proteome</keyword>
<accession>A0A927C935</accession>
<evidence type="ECO:0000313" key="3">
    <source>
        <dbReference type="Proteomes" id="UP000639396"/>
    </source>
</evidence>
<keyword evidence="1" id="KW-0732">Signal</keyword>
<dbReference type="InterPro" id="IPR050490">
    <property type="entry name" value="Bact_solute-bd_prot1"/>
</dbReference>
<dbReference type="AlphaFoldDB" id="A0A927C935"/>
<reference evidence="2" key="1">
    <citation type="submission" date="2020-09" db="EMBL/GenBank/DDBJ databases">
        <title>A novel bacterium of genus Paenibacillus, isolated from South China Sea.</title>
        <authorList>
            <person name="Huang H."/>
            <person name="Mo K."/>
            <person name="Hu Y."/>
        </authorList>
    </citation>
    <scope>NUCLEOTIDE SEQUENCE</scope>
    <source>
        <strain evidence="2">IB182363</strain>
    </source>
</reference>
<feature type="signal peptide" evidence="1">
    <location>
        <begin position="1"/>
        <end position="25"/>
    </location>
</feature>
<dbReference type="PANTHER" id="PTHR43649">
    <property type="entry name" value="ARABINOSE-BINDING PROTEIN-RELATED"/>
    <property type="match status" value="1"/>
</dbReference>
<gene>
    <name evidence="2" type="ORF">IDH45_15585</name>
</gene>
<dbReference type="Proteomes" id="UP000639396">
    <property type="component" value="Unassembled WGS sequence"/>
</dbReference>